<evidence type="ECO:0000313" key="9">
    <source>
        <dbReference type="EnsemblMetazoa" id="CLYHEMP019034.1"/>
    </source>
</evidence>
<dbReference type="SMART" id="SM00353">
    <property type="entry name" value="HLH"/>
    <property type="match status" value="1"/>
</dbReference>
<dbReference type="Pfam" id="PF00010">
    <property type="entry name" value="HLH"/>
    <property type="match status" value="1"/>
</dbReference>
<feature type="compositionally biased region" description="Polar residues" evidence="5">
    <location>
        <begin position="154"/>
        <end position="163"/>
    </location>
</feature>
<protein>
    <submittedName>
        <fullName evidence="9">BHLH domain-containing protein</fullName>
    </submittedName>
    <submittedName>
        <fullName evidence="7">HEY/HES-1</fullName>
    </submittedName>
    <submittedName>
        <fullName evidence="8">Hlh class transcription factor</fullName>
    </submittedName>
</protein>
<dbReference type="EnsemblMetazoa" id="CLYHEMT019034.1">
    <property type="protein sequence ID" value="CLYHEMP019034.1"/>
    <property type="gene ID" value="CLYHEMG019034"/>
</dbReference>
<evidence type="ECO:0000256" key="4">
    <source>
        <dbReference type="ARBA" id="ARBA00023242"/>
    </source>
</evidence>
<dbReference type="GeneID" id="136799363"/>
<accession>A0A069DMQ0</accession>
<proteinExistence type="evidence at transcript level"/>
<dbReference type="OrthoDB" id="6085656at2759"/>
<dbReference type="GO" id="GO:0046983">
    <property type="term" value="F:protein dimerization activity"/>
    <property type="evidence" value="ECO:0007669"/>
    <property type="project" value="InterPro"/>
</dbReference>
<evidence type="ECO:0000259" key="6">
    <source>
        <dbReference type="PROSITE" id="PS50888"/>
    </source>
</evidence>
<keyword evidence="4" id="KW-0539">Nucleus</keyword>
<sequence length="183" mass="21051">MAPLCTMGKKLDDHKPSEKADFSSIISFLGSDIRKDKKRRRGDAEKKRRDRINKCLDQLEELIPYVRQKKLCSKVDKAEVLELTVHFVKETLFEKELSFRKTHLSSVAEYERRKWLEHSPSADYERHFSALRKSPTEKCNCGCSDGPSEKLSPRHTSPITSSFPSFQPPLVTVPPLVTSPLHR</sequence>
<evidence type="ECO:0000256" key="5">
    <source>
        <dbReference type="SAM" id="MobiDB-lite"/>
    </source>
</evidence>
<dbReference type="RefSeq" id="XP_066912175.1">
    <property type="nucleotide sequence ID" value="XM_067056074.1"/>
</dbReference>
<evidence type="ECO:0000313" key="8">
    <source>
        <dbReference type="EMBL" id="JAC85110.1"/>
    </source>
</evidence>
<dbReference type="InterPro" id="IPR011598">
    <property type="entry name" value="bHLH_dom"/>
</dbReference>
<evidence type="ECO:0000256" key="1">
    <source>
        <dbReference type="ARBA" id="ARBA00004123"/>
    </source>
</evidence>
<dbReference type="EMBL" id="KT318163">
    <property type="protein sequence ID" value="ALJ33566.1"/>
    <property type="molecule type" value="mRNA"/>
</dbReference>
<reference evidence="7" key="2">
    <citation type="submission" date="2015-07" db="EMBL/GenBank/DDBJ databases">
        <title>Wnt signalling and multipotent stem cell formation and differenciation in the hydrozoan Clytia hemisphaerica.</title>
        <authorList>
            <person name="Ruggiero A."/>
            <person name="Lapebie P."/>
            <person name="Barreau C."/>
            <person name="Houliston E."/>
        </authorList>
    </citation>
    <scope>NUCLEOTIDE SEQUENCE</scope>
</reference>
<feature type="region of interest" description="Disordered" evidence="5">
    <location>
        <begin position="143"/>
        <end position="163"/>
    </location>
</feature>
<organism evidence="8">
    <name type="scientific">Clytia hemisphaerica</name>
    <dbReference type="NCBI Taxonomy" id="252671"/>
    <lineage>
        <taxon>Eukaryota</taxon>
        <taxon>Metazoa</taxon>
        <taxon>Cnidaria</taxon>
        <taxon>Hydrozoa</taxon>
        <taxon>Hydroidolina</taxon>
        <taxon>Leptothecata</taxon>
        <taxon>Obeliida</taxon>
        <taxon>Clytiidae</taxon>
        <taxon>Clytia</taxon>
    </lineage>
</organism>
<keyword evidence="10" id="KW-1185">Reference proteome</keyword>
<dbReference type="PANTHER" id="PTHR10985">
    <property type="entry name" value="BASIC HELIX-LOOP-HELIX TRANSCRIPTION FACTOR, HES-RELATED"/>
    <property type="match status" value="1"/>
</dbReference>
<dbReference type="InterPro" id="IPR050370">
    <property type="entry name" value="HES_HEY"/>
</dbReference>
<reference evidence="8" key="1">
    <citation type="journal article" date="2014" name="PLoS Genet.">
        <title>Differential Responses to Wnt and PCP Disruption Predict Expression and Developmental Function of Conserved and Novel Genes in a Cnidarian.</title>
        <authorList>
            <person name="Lapebie P."/>
            <person name="Ruggiero A."/>
            <person name="Barreau C."/>
            <person name="Chevalier S."/>
            <person name="Chang P."/>
            <person name="Dru P."/>
            <person name="Houliston E."/>
            <person name="Momose T."/>
        </authorList>
    </citation>
    <scope>NUCLEOTIDE SEQUENCE</scope>
</reference>
<dbReference type="CDD" id="cd11410">
    <property type="entry name" value="bHLH_O_HES"/>
    <property type="match status" value="1"/>
</dbReference>
<dbReference type="GO" id="GO:0005634">
    <property type="term" value="C:nucleus"/>
    <property type="evidence" value="ECO:0007669"/>
    <property type="project" value="UniProtKB-SubCell"/>
</dbReference>
<evidence type="ECO:0000313" key="7">
    <source>
        <dbReference type="EMBL" id="ALJ33566.1"/>
    </source>
</evidence>
<evidence type="ECO:0000313" key="10">
    <source>
        <dbReference type="Proteomes" id="UP000594262"/>
    </source>
</evidence>
<dbReference type="PROSITE" id="PS50888">
    <property type="entry name" value="BHLH"/>
    <property type="match status" value="1"/>
</dbReference>
<dbReference type="SUPFAM" id="SSF47459">
    <property type="entry name" value="HLH, helix-loop-helix DNA-binding domain"/>
    <property type="match status" value="1"/>
</dbReference>
<dbReference type="Gene3D" id="4.10.280.10">
    <property type="entry name" value="Helix-loop-helix DNA-binding domain"/>
    <property type="match status" value="1"/>
</dbReference>
<evidence type="ECO:0000256" key="2">
    <source>
        <dbReference type="ARBA" id="ARBA00023015"/>
    </source>
</evidence>
<dbReference type="InterPro" id="IPR036638">
    <property type="entry name" value="HLH_DNA-bd_sf"/>
</dbReference>
<feature type="domain" description="BHLH" evidence="6">
    <location>
        <begin position="36"/>
        <end position="91"/>
    </location>
</feature>
<evidence type="ECO:0000256" key="3">
    <source>
        <dbReference type="ARBA" id="ARBA00023163"/>
    </source>
</evidence>
<name>A0A069DMQ0_9CNID</name>
<dbReference type="AlphaFoldDB" id="A0A069DMQ0"/>
<dbReference type="EMBL" id="GBGP01000073">
    <property type="protein sequence ID" value="JAC85110.1"/>
    <property type="molecule type" value="mRNA"/>
</dbReference>
<comment type="subcellular location">
    <subcellularLocation>
        <location evidence="1">Nucleus</location>
    </subcellularLocation>
</comment>
<keyword evidence="2" id="KW-0805">Transcription regulation</keyword>
<keyword evidence="3" id="KW-0804">Transcription</keyword>
<reference evidence="9" key="3">
    <citation type="submission" date="2021-01" db="UniProtKB">
        <authorList>
            <consortium name="EnsemblMetazoa"/>
        </authorList>
    </citation>
    <scope>IDENTIFICATION</scope>
</reference>
<dbReference type="Proteomes" id="UP000594262">
    <property type="component" value="Unplaced"/>
</dbReference>